<protein>
    <submittedName>
        <fullName evidence="2">Dienelactone hydrolase</fullName>
    </submittedName>
</protein>
<dbReference type="Pfam" id="PF01738">
    <property type="entry name" value="DLH"/>
    <property type="match status" value="1"/>
</dbReference>
<dbReference type="Proteomes" id="UP000030988">
    <property type="component" value="Unassembled WGS sequence"/>
</dbReference>
<dbReference type="PROSITE" id="PS51318">
    <property type="entry name" value="TAT"/>
    <property type="match status" value="1"/>
</dbReference>
<name>A0A0B2BXR4_9SPHN</name>
<dbReference type="EMBL" id="JTDN01000002">
    <property type="protein sequence ID" value="KHL24476.1"/>
    <property type="molecule type" value="Genomic_DNA"/>
</dbReference>
<dbReference type="GO" id="GO:0016787">
    <property type="term" value="F:hydrolase activity"/>
    <property type="evidence" value="ECO:0007669"/>
    <property type="project" value="UniProtKB-KW"/>
</dbReference>
<keyword evidence="3" id="KW-1185">Reference proteome</keyword>
<dbReference type="Gene3D" id="3.40.50.1820">
    <property type="entry name" value="alpha/beta hydrolase"/>
    <property type="match status" value="1"/>
</dbReference>
<dbReference type="InterPro" id="IPR051049">
    <property type="entry name" value="Dienelactone_hydrolase-like"/>
</dbReference>
<sequence length="284" mass="29947">MCEQDHVTTMRAGLSRRQFGAFAGLGALAACATPNAGAAAGLAERKVTFPADGATMDAFWVHPRDGRHPAVILWPDIAGLRPVFEMMARRLATQGFAVLVLNPYFRDRPAPQFADFAAIMEAGFATVAPWRAKNDAAGVTRTARDVVAWLDGQPQVDTNAGIGTQGYCMGGPYTVWTAAAAPTRVKAAASFHGGGLVTDAPTSPHAVLDDTQAQFLIAIAQDDDAKAPGDKDTLRQAAQAAGRPAIVEVFAGDHGWTVADSPAYAEAEAERAWTALLALYERAL</sequence>
<dbReference type="SUPFAM" id="SSF53474">
    <property type="entry name" value="alpha/beta-Hydrolases"/>
    <property type="match status" value="1"/>
</dbReference>
<feature type="domain" description="Dienelactone hydrolase" evidence="1">
    <location>
        <begin position="56"/>
        <end position="281"/>
    </location>
</feature>
<dbReference type="InterPro" id="IPR029058">
    <property type="entry name" value="AB_hydrolase_fold"/>
</dbReference>
<dbReference type="PANTHER" id="PTHR46623:SF10">
    <property type="entry name" value="CARBOXYMETHYLENEBUTENOLIDASE HOMOLOG"/>
    <property type="match status" value="1"/>
</dbReference>
<comment type="caution">
    <text evidence="2">The sequence shown here is derived from an EMBL/GenBank/DDBJ whole genome shotgun (WGS) entry which is preliminary data.</text>
</comment>
<dbReference type="STRING" id="1572751.PK98_10685"/>
<keyword evidence="2" id="KW-0378">Hydrolase</keyword>
<dbReference type="PANTHER" id="PTHR46623">
    <property type="entry name" value="CARBOXYMETHYLENEBUTENOLIDASE-RELATED"/>
    <property type="match status" value="1"/>
</dbReference>
<gene>
    <name evidence="2" type="ORF">PK98_10685</name>
</gene>
<dbReference type="InterPro" id="IPR002925">
    <property type="entry name" value="Dienelactn_hydro"/>
</dbReference>
<dbReference type="OrthoDB" id="9787933at2"/>
<evidence type="ECO:0000259" key="1">
    <source>
        <dbReference type="Pfam" id="PF01738"/>
    </source>
</evidence>
<accession>A0A0B2BXR4</accession>
<organism evidence="2 3">
    <name type="scientific">Croceibacterium mercuriale</name>
    <dbReference type="NCBI Taxonomy" id="1572751"/>
    <lineage>
        <taxon>Bacteria</taxon>
        <taxon>Pseudomonadati</taxon>
        <taxon>Pseudomonadota</taxon>
        <taxon>Alphaproteobacteria</taxon>
        <taxon>Sphingomonadales</taxon>
        <taxon>Erythrobacteraceae</taxon>
        <taxon>Croceibacterium</taxon>
    </lineage>
</organism>
<evidence type="ECO:0000313" key="3">
    <source>
        <dbReference type="Proteomes" id="UP000030988"/>
    </source>
</evidence>
<proteinExistence type="predicted"/>
<reference evidence="2 3" key="1">
    <citation type="submission" date="2014-11" db="EMBL/GenBank/DDBJ databases">
        <title>Draft genome sequence of Kirrobacter mercurialis.</title>
        <authorList>
            <person name="Coil D.A."/>
            <person name="Eisen J.A."/>
        </authorList>
    </citation>
    <scope>NUCLEOTIDE SEQUENCE [LARGE SCALE GENOMIC DNA]</scope>
    <source>
        <strain evidence="2 3">Coronado</strain>
    </source>
</reference>
<dbReference type="InterPro" id="IPR006311">
    <property type="entry name" value="TAT_signal"/>
</dbReference>
<dbReference type="RefSeq" id="WP_039096911.1">
    <property type="nucleotide sequence ID" value="NZ_JTDN01000002.1"/>
</dbReference>
<dbReference type="AlphaFoldDB" id="A0A0B2BXR4"/>
<evidence type="ECO:0000313" key="2">
    <source>
        <dbReference type="EMBL" id="KHL24476.1"/>
    </source>
</evidence>